<evidence type="ECO:0000256" key="1">
    <source>
        <dbReference type="SAM" id="MobiDB-lite"/>
    </source>
</evidence>
<name>A0A5B9QHH9_9BACT</name>
<feature type="region of interest" description="Disordered" evidence="1">
    <location>
        <begin position="196"/>
        <end position="228"/>
    </location>
</feature>
<protein>
    <submittedName>
        <fullName evidence="2">Uncharacterized protein</fullName>
    </submittedName>
</protein>
<dbReference type="KEGG" id="rul:UC8_02500"/>
<keyword evidence="3" id="KW-1185">Reference proteome</keyword>
<evidence type="ECO:0000313" key="2">
    <source>
        <dbReference type="EMBL" id="QEG38294.1"/>
    </source>
</evidence>
<sequence>MTISLPRLPGWMLVTGFILHAGSLCTVRAGDDLFSNVSIDAPFAQADDSPDAPTSSAPRPARVTGASALTSLLEAADFQAKSVNTRVVATKIRRDKWNIPVRVSVFYDDDQLELALLLKALGNDYDEADVSPEKLLELMAASRNFAPAFFAYDAENKRIELRQRISNRGVTTASLKRQLERLADIAVDNEAAWNLSKAKSKTQTKNKTKTAATQPTTAPSAPQPGTSSLTVSALLGTWAADRGKKEAIAMKLDANGKFILAIAKGANTTRSNGTFSLSGQTLNLTGDDGTKLQGTVRLNGTKGFDLQLPGSKAIQFTKAN</sequence>
<gene>
    <name evidence="2" type="ORF">UC8_02500</name>
</gene>
<dbReference type="EMBL" id="CP042914">
    <property type="protein sequence ID" value="QEG38294.1"/>
    <property type="molecule type" value="Genomic_DNA"/>
</dbReference>
<feature type="compositionally biased region" description="Low complexity" evidence="1">
    <location>
        <begin position="209"/>
        <end position="228"/>
    </location>
</feature>
<feature type="compositionally biased region" description="Basic residues" evidence="1">
    <location>
        <begin position="198"/>
        <end position="208"/>
    </location>
</feature>
<accession>A0A5B9QHH9</accession>
<reference evidence="2 3" key="1">
    <citation type="submission" date="2019-08" db="EMBL/GenBank/DDBJ databases">
        <title>Deep-cultivation of Planctomycetes and their phenomic and genomic characterization uncovers novel biology.</title>
        <authorList>
            <person name="Wiegand S."/>
            <person name="Jogler M."/>
            <person name="Boedeker C."/>
            <person name="Pinto D."/>
            <person name="Vollmers J."/>
            <person name="Rivas-Marin E."/>
            <person name="Kohn T."/>
            <person name="Peeters S.H."/>
            <person name="Heuer A."/>
            <person name="Rast P."/>
            <person name="Oberbeckmann S."/>
            <person name="Bunk B."/>
            <person name="Jeske O."/>
            <person name="Meyerdierks A."/>
            <person name="Storesund J.E."/>
            <person name="Kallscheuer N."/>
            <person name="Luecker S."/>
            <person name="Lage O.M."/>
            <person name="Pohl T."/>
            <person name="Merkel B.J."/>
            <person name="Hornburger P."/>
            <person name="Mueller R.-W."/>
            <person name="Bruemmer F."/>
            <person name="Labrenz M."/>
            <person name="Spormann A.M."/>
            <person name="Op den Camp H."/>
            <person name="Overmann J."/>
            <person name="Amann R."/>
            <person name="Jetten M.S.M."/>
            <person name="Mascher T."/>
            <person name="Medema M.H."/>
            <person name="Devos D.P."/>
            <person name="Kaster A.-K."/>
            <person name="Ovreas L."/>
            <person name="Rohde M."/>
            <person name="Galperin M.Y."/>
            <person name="Jogler C."/>
        </authorList>
    </citation>
    <scope>NUCLEOTIDE SEQUENCE [LARGE SCALE GENOMIC DNA]</scope>
    <source>
        <strain evidence="2 3">UC8</strain>
    </source>
</reference>
<dbReference type="AlphaFoldDB" id="A0A5B9QHH9"/>
<proteinExistence type="predicted"/>
<dbReference type="RefSeq" id="WP_148080031.1">
    <property type="nucleotide sequence ID" value="NZ_CP042914.1"/>
</dbReference>
<dbReference type="CDD" id="cd16364">
    <property type="entry name" value="T3SC_I-like"/>
    <property type="match status" value="1"/>
</dbReference>
<dbReference type="Proteomes" id="UP000325286">
    <property type="component" value="Chromosome"/>
</dbReference>
<evidence type="ECO:0000313" key="3">
    <source>
        <dbReference type="Proteomes" id="UP000325286"/>
    </source>
</evidence>
<organism evidence="2 3">
    <name type="scientific">Roseimaritima ulvae</name>
    <dbReference type="NCBI Taxonomy" id="980254"/>
    <lineage>
        <taxon>Bacteria</taxon>
        <taxon>Pseudomonadati</taxon>
        <taxon>Planctomycetota</taxon>
        <taxon>Planctomycetia</taxon>
        <taxon>Pirellulales</taxon>
        <taxon>Pirellulaceae</taxon>
        <taxon>Roseimaritima</taxon>
    </lineage>
</organism>